<dbReference type="NCBIfam" id="TIGR01568">
    <property type="entry name" value="A_thal_3678"/>
    <property type="match status" value="1"/>
</dbReference>
<feature type="domain" description="OVATE" evidence="7">
    <location>
        <begin position="192"/>
        <end position="251"/>
    </location>
</feature>
<evidence type="ECO:0000256" key="2">
    <source>
        <dbReference type="ARBA" id="ARBA00022491"/>
    </source>
</evidence>
<comment type="function">
    <text evidence="6">Transcriptional repressor that regulates multiple aspects of plant growth and development.</text>
</comment>
<reference evidence="9" key="1">
    <citation type="journal article" date="2016" name="Nature">
        <title>The genome of the seagrass Zostera marina reveals angiosperm adaptation to the sea.</title>
        <authorList>
            <person name="Olsen J.L."/>
            <person name="Rouze P."/>
            <person name="Verhelst B."/>
            <person name="Lin Y.-C."/>
            <person name="Bayer T."/>
            <person name="Collen J."/>
            <person name="Dattolo E."/>
            <person name="De Paoli E."/>
            <person name="Dittami S."/>
            <person name="Maumus F."/>
            <person name="Michel G."/>
            <person name="Kersting A."/>
            <person name="Lauritano C."/>
            <person name="Lohaus R."/>
            <person name="Toepel M."/>
            <person name="Tonon T."/>
            <person name="Vanneste K."/>
            <person name="Amirebrahimi M."/>
            <person name="Brakel J."/>
            <person name="Bostroem C."/>
            <person name="Chovatia M."/>
            <person name="Grimwood J."/>
            <person name="Jenkins J.W."/>
            <person name="Jueterbock A."/>
            <person name="Mraz A."/>
            <person name="Stam W.T."/>
            <person name="Tice H."/>
            <person name="Bornberg-Bauer E."/>
            <person name="Green P.J."/>
            <person name="Pearson G.A."/>
            <person name="Procaccini G."/>
            <person name="Duarte C.M."/>
            <person name="Schmutz J."/>
            <person name="Reusch T.B.H."/>
            <person name="Van de Peer Y."/>
        </authorList>
    </citation>
    <scope>NUCLEOTIDE SEQUENCE [LARGE SCALE GENOMIC DNA]</scope>
    <source>
        <strain evidence="9">cv. Finnish</strain>
    </source>
</reference>
<evidence type="ECO:0000313" key="8">
    <source>
        <dbReference type="EMBL" id="KMZ70698.1"/>
    </source>
</evidence>
<keyword evidence="9" id="KW-1185">Reference proteome</keyword>
<protein>
    <recommendedName>
        <fullName evidence="6">Transcription repressor</fullName>
    </recommendedName>
    <alternativeName>
        <fullName evidence="6">Ovate family protein</fullName>
    </alternativeName>
</protein>
<dbReference type="PROSITE" id="PS51754">
    <property type="entry name" value="OVATE"/>
    <property type="match status" value="1"/>
</dbReference>
<evidence type="ECO:0000256" key="4">
    <source>
        <dbReference type="ARBA" id="ARBA00023163"/>
    </source>
</evidence>
<accession>A0A0K9PNR0</accession>
<dbReference type="PANTHER" id="PTHR33057">
    <property type="entry name" value="TRANSCRIPTION REPRESSOR OFP7-RELATED"/>
    <property type="match status" value="1"/>
</dbReference>
<dbReference type="GO" id="GO:0045892">
    <property type="term" value="P:negative regulation of DNA-templated transcription"/>
    <property type="evidence" value="ECO:0007669"/>
    <property type="project" value="UniProtKB-UniRule"/>
</dbReference>
<dbReference type="GO" id="GO:0005634">
    <property type="term" value="C:nucleus"/>
    <property type="evidence" value="ECO:0007669"/>
    <property type="project" value="UniProtKB-SubCell"/>
</dbReference>
<evidence type="ECO:0000256" key="1">
    <source>
        <dbReference type="ARBA" id="ARBA00004123"/>
    </source>
</evidence>
<name>A0A0K9PNR0_ZOSMR</name>
<evidence type="ECO:0000313" key="9">
    <source>
        <dbReference type="Proteomes" id="UP000036987"/>
    </source>
</evidence>
<keyword evidence="3 6" id="KW-0805">Transcription regulation</keyword>
<proteinExistence type="predicted"/>
<sequence>MSKLKDMTKTIARLNPCGGGCCGGPNKVASSIIINQKQRVISEPGRESCYIPSYATRAIRNVSQVNTKGLDTRYVVRRRTQSPEKSDGRSDIVCNVDCTDTMIVDNEKNIGEEDGGDNFYFFSHVLLPPILMKPKQSTVKNKDPEVFLRNQRSSAAMQRLKTRAENFPVSNDKHHQRKKNNDTLLLSESFAMVKSSSDPHGDFRESMVEMIVENNIRSGGELEKLLACYLSLNSGEYHDLIVKVFKQIWSDLNDLYKL</sequence>
<gene>
    <name evidence="8" type="ORF">ZOSMA_196G00480</name>
</gene>
<dbReference type="Proteomes" id="UP000036987">
    <property type="component" value="Unassembled WGS sequence"/>
</dbReference>
<dbReference type="Pfam" id="PF04844">
    <property type="entry name" value="Ovate"/>
    <property type="match status" value="1"/>
</dbReference>
<dbReference type="PANTHER" id="PTHR33057:SF151">
    <property type="entry name" value="TRANSCRIPTION REPRESSOR OFP1"/>
    <property type="match status" value="1"/>
</dbReference>
<comment type="caution">
    <text evidence="8">The sequence shown here is derived from an EMBL/GenBank/DDBJ whole genome shotgun (WGS) entry which is preliminary data.</text>
</comment>
<dbReference type="InterPro" id="IPR038933">
    <property type="entry name" value="Ovate"/>
</dbReference>
<keyword evidence="4 6" id="KW-0804">Transcription</keyword>
<keyword evidence="5 6" id="KW-0539">Nucleus</keyword>
<organism evidence="8 9">
    <name type="scientific">Zostera marina</name>
    <name type="common">Eelgrass</name>
    <dbReference type="NCBI Taxonomy" id="29655"/>
    <lineage>
        <taxon>Eukaryota</taxon>
        <taxon>Viridiplantae</taxon>
        <taxon>Streptophyta</taxon>
        <taxon>Embryophyta</taxon>
        <taxon>Tracheophyta</taxon>
        <taxon>Spermatophyta</taxon>
        <taxon>Magnoliopsida</taxon>
        <taxon>Liliopsida</taxon>
        <taxon>Zosteraceae</taxon>
        <taxon>Zostera</taxon>
    </lineage>
</organism>
<evidence type="ECO:0000256" key="3">
    <source>
        <dbReference type="ARBA" id="ARBA00023015"/>
    </source>
</evidence>
<evidence type="ECO:0000259" key="7">
    <source>
        <dbReference type="PROSITE" id="PS51754"/>
    </source>
</evidence>
<evidence type="ECO:0000256" key="6">
    <source>
        <dbReference type="RuleBase" id="RU367028"/>
    </source>
</evidence>
<dbReference type="EMBL" id="LFYR01000718">
    <property type="protein sequence ID" value="KMZ70698.1"/>
    <property type="molecule type" value="Genomic_DNA"/>
</dbReference>
<keyword evidence="2 6" id="KW-0678">Repressor</keyword>
<dbReference type="AlphaFoldDB" id="A0A0K9PNR0"/>
<comment type="subcellular location">
    <subcellularLocation>
        <location evidence="1 6">Nucleus</location>
    </subcellularLocation>
</comment>
<dbReference type="OrthoDB" id="1928390at2759"/>
<dbReference type="InterPro" id="IPR006458">
    <property type="entry name" value="Ovate_C"/>
</dbReference>
<evidence type="ECO:0000256" key="5">
    <source>
        <dbReference type="ARBA" id="ARBA00023242"/>
    </source>
</evidence>